<organism evidence="2 3">
    <name type="scientific">Kyrpidia spormannii</name>
    <dbReference type="NCBI Taxonomy" id="2055160"/>
    <lineage>
        <taxon>Bacteria</taxon>
        <taxon>Bacillati</taxon>
        <taxon>Bacillota</taxon>
        <taxon>Bacilli</taxon>
        <taxon>Bacillales</taxon>
        <taxon>Alicyclobacillaceae</taxon>
        <taxon>Kyrpidia</taxon>
    </lineage>
</organism>
<evidence type="ECO:0000313" key="2">
    <source>
        <dbReference type="EMBL" id="CAB3395213.1"/>
    </source>
</evidence>
<dbReference type="AlphaFoldDB" id="A0A6F9EFM9"/>
<evidence type="ECO:0000256" key="1">
    <source>
        <dbReference type="SAM" id="MobiDB-lite"/>
    </source>
</evidence>
<dbReference type="EMBL" id="LR792683">
    <property type="protein sequence ID" value="CAB3395213.1"/>
    <property type="molecule type" value="Genomic_DNA"/>
</dbReference>
<feature type="region of interest" description="Disordered" evidence="1">
    <location>
        <begin position="39"/>
        <end position="66"/>
    </location>
</feature>
<reference evidence="2 3" key="1">
    <citation type="submission" date="2020-04" db="EMBL/GenBank/DDBJ databases">
        <authorList>
            <person name="Hogendoorn C."/>
        </authorList>
    </citation>
    <scope>NUCLEOTIDE SEQUENCE [LARGE SCALE GENOMIC DNA]</scope>
    <source>
        <strain evidence="2">COOX1</strain>
    </source>
</reference>
<name>A0A6F9EFM9_9BACL</name>
<evidence type="ECO:0000313" key="3">
    <source>
        <dbReference type="Proteomes" id="UP000502196"/>
    </source>
</evidence>
<protein>
    <submittedName>
        <fullName evidence="2">Uncharacterized protein</fullName>
    </submittedName>
</protein>
<gene>
    <name evidence="2" type="ORF">COOX1_2798</name>
</gene>
<sequence>MGTGELPAHPSYLGSLALLQRPGTRDFFKEPQGLLIGRRGVGQPGGFPQRVLTDDQGLGIAPGWTP</sequence>
<proteinExistence type="predicted"/>
<accession>A0A6F9EFM9</accession>
<dbReference type="Proteomes" id="UP000502196">
    <property type="component" value="Chromosome"/>
</dbReference>